<keyword evidence="10" id="KW-1185">Reference proteome</keyword>
<protein>
    <recommendedName>
        <fullName evidence="8">Homeobox domain-containing protein</fullName>
    </recommendedName>
</protein>
<dbReference type="PANTHER" id="PTHR24329">
    <property type="entry name" value="HOMEOBOX PROTEIN ARISTALESS"/>
    <property type="match status" value="1"/>
</dbReference>
<proteinExistence type="predicted"/>
<dbReference type="EMBL" id="CAXITT010000422">
    <property type="protein sequence ID" value="CAL1541284.1"/>
    <property type="molecule type" value="Genomic_DNA"/>
</dbReference>
<dbReference type="PROSITE" id="PS00027">
    <property type="entry name" value="HOMEOBOX_1"/>
    <property type="match status" value="1"/>
</dbReference>
<dbReference type="GO" id="GO:0000977">
    <property type="term" value="F:RNA polymerase II transcription regulatory region sequence-specific DNA binding"/>
    <property type="evidence" value="ECO:0007669"/>
    <property type="project" value="TreeGrafter"/>
</dbReference>
<feature type="DNA-binding region" description="Homeobox" evidence="5">
    <location>
        <begin position="117"/>
        <end position="176"/>
    </location>
</feature>
<dbReference type="PANTHER" id="PTHR24329:SF543">
    <property type="entry name" value="FI01017P-RELATED"/>
    <property type="match status" value="1"/>
</dbReference>
<organism evidence="9 10">
    <name type="scientific">Lymnaea stagnalis</name>
    <name type="common">Great pond snail</name>
    <name type="synonym">Helix stagnalis</name>
    <dbReference type="NCBI Taxonomy" id="6523"/>
    <lineage>
        <taxon>Eukaryota</taxon>
        <taxon>Metazoa</taxon>
        <taxon>Spiralia</taxon>
        <taxon>Lophotrochozoa</taxon>
        <taxon>Mollusca</taxon>
        <taxon>Gastropoda</taxon>
        <taxon>Heterobranchia</taxon>
        <taxon>Euthyneura</taxon>
        <taxon>Panpulmonata</taxon>
        <taxon>Hygrophila</taxon>
        <taxon>Lymnaeoidea</taxon>
        <taxon>Lymnaeidae</taxon>
        <taxon>Lymnaea</taxon>
    </lineage>
</organism>
<dbReference type="GO" id="GO:0005634">
    <property type="term" value="C:nucleus"/>
    <property type="evidence" value="ECO:0007669"/>
    <property type="project" value="UniProtKB-SubCell"/>
</dbReference>
<dbReference type="SMART" id="SM00389">
    <property type="entry name" value="HOX"/>
    <property type="match status" value="1"/>
</dbReference>
<dbReference type="Pfam" id="PF00046">
    <property type="entry name" value="Homeodomain"/>
    <property type="match status" value="1"/>
</dbReference>
<dbReference type="InterPro" id="IPR050649">
    <property type="entry name" value="Paired_Homeobox_TFs"/>
</dbReference>
<dbReference type="GO" id="GO:0000981">
    <property type="term" value="F:DNA-binding transcription factor activity, RNA polymerase II-specific"/>
    <property type="evidence" value="ECO:0007669"/>
    <property type="project" value="InterPro"/>
</dbReference>
<keyword evidence="3 5" id="KW-0371">Homeobox</keyword>
<dbReference type="SUPFAM" id="SSF46689">
    <property type="entry name" value="Homeodomain-like"/>
    <property type="match status" value="1"/>
</dbReference>
<name>A0AAV2I3M0_LYMST</name>
<gene>
    <name evidence="9" type="ORF">GSLYS_00014890001</name>
</gene>
<evidence type="ECO:0000256" key="3">
    <source>
        <dbReference type="ARBA" id="ARBA00023155"/>
    </source>
</evidence>
<accession>A0AAV2I3M0</accession>
<dbReference type="CDD" id="cd00086">
    <property type="entry name" value="homeodomain"/>
    <property type="match status" value="1"/>
</dbReference>
<evidence type="ECO:0000256" key="7">
    <source>
        <dbReference type="SAM" id="MobiDB-lite"/>
    </source>
</evidence>
<evidence type="ECO:0000313" key="10">
    <source>
        <dbReference type="Proteomes" id="UP001497497"/>
    </source>
</evidence>
<keyword evidence="2 5" id="KW-0238">DNA-binding</keyword>
<dbReference type="Proteomes" id="UP001497497">
    <property type="component" value="Unassembled WGS sequence"/>
</dbReference>
<dbReference type="PROSITE" id="PS50071">
    <property type="entry name" value="HOMEOBOX_2"/>
    <property type="match status" value="1"/>
</dbReference>
<comment type="caution">
    <text evidence="9">The sequence shown here is derived from an EMBL/GenBank/DDBJ whole genome shotgun (WGS) entry which is preliminary data.</text>
</comment>
<evidence type="ECO:0000313" key="9">
    <source>
        <dbReference type="EMBL" id="CAL1541284.1"/>
    </source>
</evidence>
<keyword evidence="4 5" id="KW-0539">Nucleus</keyword>
<evidence type="ECO:0000256" key="2">
    <source>
        <dbReference type="ARBA" id="ARBA00023125"/>
    </source>
</evidence>
<reference evidence="9 10" key="1">
    <citation type="submission" date="2024-04" db="EMBL/GenBank/DDBJ databases">
        <authorList>
            <consortium name="Genoscope - CEA"/>
            <person name="William W."/>
        </authorList>
    </citation>
    <scope>NUCLEOTIDE SEQUENCE [LARGE SCALE GENOMIC DNA]</scope>
</reference>
<dbReference type="AlphaFoldDB" id="A0AAV2I3M0"/>
<sequence>MSGEYSRLSPSLRKTSENEVRGPCAIPDSCTKTSQSRNISKFDVRLKFSISSLLGLPSTSGAECLDDSVGLNYTHPPQFETHRPHNASRHTDTESHVEPPSSDDILDPSDLCVNVKSKRNRTTFSTRQLQELERTFRKTHYPDIFTREKLATRVKLPESRIQVWFQNRRAKWRKREKPYQNFHVSSPCTVACPFQWQTYNVFSTEMGFPSIYRQFPALFTSQHALQAELVRGQQYWHTAQNSVASPVSTPASASTNPTPPEDCGLFLKKLKTGR</sequence>
<evidence type="ECO:0000256" key="5">
    <source>
        <dbReference type="PROSITE-ProRule" id="PRU00108"/>
    </source>
</evidence>
<feature type="domain" description="Homeobox" evidence="8">
    <location>
        <begin position="115"/>
        <end position="175"/>
    </location>
</feature>
<feature type="region of interest" description="Disordered" evidence="7">
    <location>
        <begin position="75"/>
        <end position="108"/>
    </location>
</feature>
<evidence type="ECO:0000256" key="4">
    <source>
        <dbReference type="ARBA" id="ARBA00023242"/>
    </source>
</evidence>
<dbReference type="InterPro" id="IPR001356">
    <property type="entry name" value="HD"/>
</dbReference>
<feature type="compositionally biased region" description="Low complexity" evidence="7">
    <location>
        <begin position="99"/>
        <end position="108"/>
    </location>
</feature>
<dbReference type="FunFam" id="1.10.10.60:FF:000679">
    <property type="entry name" value="Homeobox protein aristaless"/>
    <property type="match status" value="1"/>
</dbReference>
<evidence type="ECO:0000256" key="1">
    <source>
        <dbReference type="ARBA" id="ARBA00004123"/>
    </source>
</evidence>
<feature type="region of interest" description="Disordered" evidence="7">
    <location>
        <begin position="1"/>
        <end position="30"/>
    </location>
</feature>
<comment type="subcellular location">
    <subcellularLocation>
        <location evidence="1 5 6">Nucleus</location>
    </subcellularLocation>
</comment>
<evidence type="ECO:0000259" key="8">
    <source>
        <dbReference type="PROSITE" id="PS50071"/>
    </source>
</evidence>
<dbReference type="Gene3D" id="1.10.10.60">
    <property type="entry name" value="Homeodomain-like"/>
    <property type="match status" value="1"/>
</dbReference>
<dbReference type="InterPro" id="IPR009057">
    <property type="entry name" value="Homeodomain-like_sf"/>
</dbReference>
<dbReference type="InterPro" id="IPR017970">
    <property type="entry name" value="Homeobox_CS"/>
</dbReference>
<evidence type="ECO:0000256" key="6">
    <source>
        <dbReference type="RuleBase" id="RU000682"/>
    </source>
</evidence>